<evidence type="ECO:0000259" key="4">
    <source>
        <dbReference type="PROSITE" id="PS50943"/>
    </source>
</evidence>
<name>A0A498D250_9FIRM</name>
<keyword evidence="3" id="KW-0804">Transcription</keyword>
<dbReference type="PROSITE" id="PS50943">
    <property type="entry name" value="HTH_CROC1"/>
    <property type="match status" value="1"/>
</dbReference>
<gene>
    <name evidence="5" type="ORF">D4A47_04685</name>
</gene>
<dbReference type="SUPFAM" id="SSF47413">
    <property type="entry name" value="lambda repressor-like DNA-binding domains"/>
    <property type="match status" value="1"/>
</dbReference>
<dbReference type="Proteomes" id="UP000276301">
    <property type="component" value="Unassembled WGS sequence"/>
</dbReference>
<dbReference type="GO" id="GO:0003677">
    <property type="term" value="F:DNA binding"/>
    <property type="evidence" value="ECO:0007669"/>
    <property type="project" value="UniProtKB-KW"/>
</dbReference>
<proteinExistence type="predicted"/>
<dbReference type="InterPro" id="IPR010982">
    <property type="entry name" value="Lambda_DNA-bd_dom_sf"/>
</dbReference>
<dbReference type="SMART" id="SM00530">
    <property type="entry name" value="HTH_XRE"/>
    <property type="match status" value="1"/>
</dbReference>
<keyword evidence="1" id="KW-0805">Transcription regulation</keyword>
<reference evidence="5 6" key="1">
    <citation type="submission" date="2018-10" db="EMBL/GenBank/DDBJ databases">
        <title>Anaerotruncus faecis sp. nov., isolated from human feces.</title>
        <authorList>
            <person name="Wang Y.-J."/>
        </authorList>
    </citation>
    <scope>NUCLEOTIDE SEQUENCE [LARGE SCALE GENOMIC DNA]</scope>
    <source>
        <strain evidence="5 6">22A2-44</strain>
    </source>
</reference>
<sequence>MRTIEIVAKNLKFYRQQRGLTQEELASKAYTSASYISRIERMVANPSIESLDSIAMALGLSPAELFRMDEVDILPEQYDEFRHLRGISSTMEPWRKSLFLRVVSSTLNALRDWKPVEEPEKTEQE</sequence>
<dbReference type="GO" id="GO:0005829">
    <property type="term" value="C:cytosol"/>
    <property type="evidence" value="ECO:0007669"/>
    <property type="project" value="TreeGrafter"/>
</dbReference>
<dbReference type="Pfam" id="PF01381">
    <property type="entry name" value="HTH_3"/>
    <property type="match status" value="1"/>
</dbReference>
<accession>A0A498D250</accession>
<dbReference type="AlphaFoldDB" id="A0A498D250"/>
<evidence type="ECO:0000256" key="2">
    <source>
        <dbReference type="ARBA" id="ARBA00023125"/>
    </source>
</evidence>
<protein>
    <submittedName>
        <fullName evidence="5">Helix-turn-helix domain-containing protein</fullName>
    </submittedName>
</protein>
<dbReference type="InterPro" id="IPR001387">
    <property type="entry name" value="Cro/C1-type_HTH"/>
</dbReference>
<dbReference type="PANTHER" id="PTHR46797:SF23">
    <property type="entry name" value="HTH-TYPE TRANSCRIPTIONAL REGULATOR SUTR"/>
    <property type="match status" value="1"/>
</dbReference>
<dbReference type="Gene3D" id="1.10.260.40">
    <property type="entry name" value="lambda repressor-like DNA-binding domains"/>
    <property type="match status" value="1"/>
</dbReference>
<dbReference type="EMBL" id="RCHT01000005">
    <property type="protein sequence ID" value="RLL12711.1"/>
    <property type="molecule type" value="Genomic_DNA"/>
</dbReference>
<comment type="caution">
    <text evidence="5">The sequence shown here is derived from an EMBL/GenBank/DDBJ whole genome shotgun (WGS) entry which is preliminary data.</text>
</comment>
<dbReference type="GO" id="GO:0003700">
    <property type="term" value="F:DNA-binding transcription factor activity"/>
    <property type="evidence" value="ECO:0007669"/>
    <property type="project" value="TreeGrafter"/>
</dbReference>
<dbReference type="CDD" id="cd00093">
    <property type="entry name" value="HTH_XRE"/>
    <property type="match status" value="1"/>
</dbReference>
<feature type="domain" description="HTH cro/C1-type" evidence="4">
    <location>
        <begin position="11"/>
        <end position="65"/>
    </location>
</feature>
<dbReference type="PANTHER" id="PTHR46797">
    <property type="entry name" value="HTH-TYPE TRANSCRIPTIONAL REGULATOR"/>
    <property type="match status" value="1"/>
</dbReference>
<dbReference type="InterPro" id="IPR050807">
    <property type="entry name" value="TransReg_Diox_bact_type"/>
</dbReference>
<keyword evidence="6" id="KW-1185">Reference proteome</keyword>
<organism evidence="5 6">
    <name type="scientific">Anaerotruncus massiliensis</name>
    <name type="common">ex Liu et al. 2021</name>
    <dbReference type="NCBI Taxonomy" id="2321404"/>
    <lineage>
        <taxon>Bacteria</taxon>
        <taxon>Bacillati</taxon>
        <taxon>Bacillota</taxon>
        <taxon>Clostridia</taxon>
        <taxon>Eubacteriales</taxon>
        <taxon>Oscillospiraceae</taxon>
        <taxon>Anaerotruncus</taxon>
    </lineage>
</organism>
<evidence type="ECO:0000256" key="1">
    <source>
        <dbReference type="ARBA" id="ARBA00023015"/>
    </source>
</evidence>
<dbReference type="RefSeq" id="WP_121586370.1">
    <property type="nucleotide sequence ID" value="NZ_RCHT01000005.1"/>
</dbReference>
<evidence type="ECO:0000313" key="6">
    <source>
        <dbReference type="Proteomes" id="UP000276301"/>
    </source>
</evidence>
<keyword evidence="2" id="KW-0238">DNA-binding</keyword>
<evidence type="ECO:0000313" key="5">
    <source>
        <dbReference type="EMBL" id="RLL12711.1"/>
    </source>
</evidence>
<evidence type="ECO:0000256" key="3">
    <source>
        <dbReference type="ARBA" id="ARBA00023163"/>
    </source>
</evidence>